<organism evidence="3 4">
    <name type="scientific">Chondromyces crocatus</name>
    <dbReference type="NCBI Taxonomy" id="52"/>
    <lineage>
        <taxon>Bacteria</taxon>
        <taxon>Pseudomonadati</taxon>
        <taxon>Myxococcota</taxon>
        <taxon>Polyangia</taxon>
        <taxon>Polyangiales</taxon>
        <taxon>Polyangiaceae</taxon>
        <taxon>Chondromyces</taxon>
    </lineage>
</organism>
<evidence type="ECO:0000313" key="4">
    <source>
        <dbReference type="Proteomes" id="UP000067626"/>
    </source>
</evidence>
<evidence type="ECO:0000259" key="2">
    <source>
        <dbReference type="Pfam" id="PF09937"/>
    </source>
</evidence>
<dbReference type="STRING" id="52.CMC5_004060"/>
<keyword evidence="4" id="KW-1185">Reference proteome</keyword>
<sequence length="826" mass="87358">MEVVSTCSLRVASLHWQPRVGMWALSFAVKATYHLAPGVCELAGQQDDPNEDDNYWNDDPSRSLYAPTDLVPFKVRGDVLLVGHAFAPHGEATRSLTARLVVGDVDKTVEVVCDRAWTLDGQLREGPRFARMPLRYERAGGGPDTTNPVGMRPDVADSYGAIAIPNLQPPGLHLARRGDLVPPVGFGPIAPTWPSRLDKLHQHASAFLQAGGRFGQPMPEGIDLRFFNAAPGDQQLDELRADTRIVLEHLHPQHARLVTALPGTAPVALVERPGAGPEEVRLVCDTLWIDTDRGTCSLVWRGQLSLDRPNPPGQVVVSLDGAGARAGWAAPVARPDQTRDDHPVFDGDLTYEAVVTDATVLPFSPAQAVRGRGIPSVASPVQPPRPRGVPGDPNVTAELPSPVRPSRPSRTAPPPPRPSSRGNAWAGMPAPQPPVPHVTPAPPPVPSSPGLVVPAPPPVPGLPLGVALTPPPAPPPAPLPAMVQPAPPPPPPPPPPRTIGEAAMTGAVGPGGAAAILERSSTAEVAPKPATPSAPARPVGRDATTLLWVDAAQADVILAEPRWTTLQALTPPKPIPELTEEAEADPLDFSLDEPESQEEGAETQEIQQRRLVQRVLARGDAVDGAGIEEALHGAIRPDGSLVPPLALVAGELSFPFDPWEALQATIAASAPYAADKRVKDALEGVAEVTKTPGVQRAPGVAEGLILRIRDAVAQVPSPAPAPGARPVGPAQFDAQVERMLVEQRAYQKRSVLGQTWIRSLLHTANAPEPVATYLPEALSKELPLSPRMRARLIAEVHPQQDPYEGSPTALKALAVARVVTVGSGRR</sequence>
<evidence type="ECO:0000313" key="3">
    <source>
        <dbReference type="EMBL" id="AKT36292.1"/>
    </source>
</evidence>
<protein>
    <recommendedName>
        <fullName evidence="2">DUF2169 domain-containing protein</fullName>
    </recommendedName>
</protein>
<name>A0A0K1E6I1_CHOCO</name>
<dbReference type="Pfam" id="PF09937">
    <property type="entry name" value="DUF2169"/>
    <property type="match status" value="1"/>
</dbReference>
<accession>A0A0K1E6I1</accession>
<gene>
    <name evidence="3" type="ORF">CMC5_004060</name>
</gene>
<dbReference type="AlphaFoldDB" id="A0A0K1E6I1"/>
<dbReference type="InterPro" id="IPR018683">
    <property type="entry name" value="DUF2169"/>
</dbReference>
<feature type="region of interest" description="Disordered" evidence="1">
    <location>
        <begin position="370"/>
        <end position="447"/>
    </location>
</feature>
<feature type="region of interest" description="Disordered" evidence="1">
    <location>
        <begin position="475"/>
        <end position="508"/>
    </location>
</feature>
<proteinExistence type="predicted"/>
<feature type="compositionally biased region" description="Pro residues" evidence="1">
    <location>
        <begin position="430"/>
        <end position="447"/>
    </location>
</feature>
<dbReference type="RefSeq" id="WP_082362162.1">
    <property type="nucleotide sequence ID" value="NZ_CP012159.1"/>
</dbReference>
<dbReference type="OrthoDB" id="5290767at2"/>
<evidence type="ECO:0000256" key="1">
    <source>
        <dbReference type="SAM" id="MobiDB-lite"/>
    </source>
</evidence>
<dbReference type="EMBL" id="CP012159">
    <property type="protein sequence ID" value="AKT36292.1"/>
    <property type="molecule type" value="Genomic_DNA"/>
</dbReference>
<dbReference type="Proteomes" id="UP000067626">
    <property type="component" value="Chromosome"/>
</dbReference>
<feature type="compositionally biased region" description="Pro residues" evidence="1">
    <location>
        <begin position="475"/>
        <end position="497"/>
    </location>
</feature>
<reference evidence="3 4" key="1">
    <citation type="submission" date="2015-07" db="EMBL/GenBank/DDBJ databases">
        <title>Genome analysis of myxobacterium Chondromyces crocatus Cm c5 reveals a high potential for natural compound synthesis and the genetic basis for the loss of fruiting body formation.</title>
        <authorList>
            <person name="Zaburannyi N."/>
            <person name="Bunk B."/>
            <person name="Maier J."/>
            <person name="Overmann J."/>
            <person name="Mueller R."/>
        </authorList>
    </citation>
    <scope>NUCLEOTIDE SEQUENCE [LARGE SCALE GENOMIC DNA]</scope>
    <source>
        <strain evidence="3 4">Cm c5</strain>
    </source>
</reference>
<dbReference type="KEGG" id="ccro:CMC5_004060"/>
<feature type="compositionally biased region" description="Low complexity" evidence="1">
    <location>
        <begin position="400"/>
        <end position="410"/>
    </location>
</feature>
<feature type="domain" description="DUF2169" evidence="2">
    <location>
        <begin position="25"/>
        <end position="301"/>
    </location>
</feature>